<protein>
    <recommendedName>
        <fullName evidence="5">DoxX</fullName>
    </recommendedName>
</protein>
<gene>
    <name evidence="3" type="ORF">E6L38_02365</name>
</gene>
<sequence length="92" mass="9582">MTNNTPDTQLEEITETGTNTPDIPDHTATPYTPVFNDTVRTIIYVVALIASVAGLGLMTFGYADIGGFISTAAGIIAAGFGVAYNPVRMAGK</sequence>
<accession>A0A4S5BHE6</accession>
<keyword evidence="2" id="KW-0472">Membrane</keyword>
<evidence type="ECO:0000313" key="4">
    <source>
        <dbReference type="Proteomes" id="UP000306697"/>
    </source>
</evidence>
<evidence type="ECO:0000256" key="2">
    <source>
        <dbReference type="SAM" id="Phobius"/>
    </source>
</evidence>
<dbReference type="Proteomes" id="UP000306697">
    <property type="component" value="Unassembled WGS sequence"/>
</dbReference>
<reference evidence="3 4" key="1">
    <citation type="submission" date="2019-04" db="EMBL/GenBank/DDBJ databases">
        <title>Genome Announcement To Ensure Probiotic Safety of Bifidobacterium longum subsp infantis UBBI-01.</title>
        <authorList>
            <person name="Sulthana A."/>
            <person name="Lakshmi S.G."/>
            <person name="Madempudi R.S."/>
        </authorList>
    </citation>
    <scope>NUCLEOTIDE SEQUENCE [LARGE SCALE GENOMIC DNA]</scope>
    <source>
        <strain evidence="3 4">UBBI-01</strain>
    </source>
</reference>
<dbReference type="EMBL" id="SSWL01000003">
    <property type="protein sequence ID" value="THJ30195.1"/>
    <property type="molecule type" value="Genomic_DNA"/>
</dbReference>
<comment type="caution">
    <text evidence="3">The sequence shown here is derived from an EMBL/GenBank/DDBJ whole genome shotgun (WGS) entry which is preliminary data.</text>
</comment>
<evidence type="ECO:0008006" key="5">
    <source>
        <dbReference type="Google" id="ProtNLM"/>
    </source>
</evidence>
<keyword evidence="2" id="KW-0812">Transmembrane</keyword>
<dbReference type="AlphaFoldDB" id="A0A4S5BHE6"/>
<feature type="region of interest" description="Disordered" evidence="1">
    <location>
        <begin position="1"/>
        <end position="30"/>
    </location>
</feature>
<organism evidence="3 4">
    <name type="scientific">Bifidobacterium longum subsp. infantis</name>
    <dbReference type="NCBI Taxonomy" id="1682"/>
    <lineage>
        <taxon>Bacteria</taxon>
        <taxon>Bacillati</taxon>
        <taxon>Actinomycetota</taxon>
        <taxon>Actinomycetes</taxon>
        <taxon>Bifidobacteriales</taxon>
        <taxon>Bifidobacteriaceae</taxon>
        <taxon>Bifidobacterium</taxon>
    </lineage>
</organism>
<name>A0A4S5BHE6_BIFLI</name>
<evidence type="ECO:0000256" key="1">
    <source>
        <dbReference type="SAM" id="MobiDB-lite"/>
    </source>
</evidence>
<feature type="transmembrane region" description="Helical" evidence="2">
    <location>
        <begin position="68"/>
        <end position="87"/>
    </location>
</feature>
<proteinExistence type="predicted"/>
<keyword evidence="2" id="KW-1133">Transmembrane helix</keyword>
<dbReference type="RefSeq" id="WP_136500196.1">
    <property type="nucleotide sequence ID" value="NZ_SSWL01000003.1"/>
</dbReference>
<feature type="transmembrane region" description="Helical" evidence="2">
    <location>
        <begin position="42"/>
        <end position="62"/>
    </location>
</feature>
<evidence type="ECO:0000313" key="3">
    <source>
        <dbReference type="EMBL" id="THJ30195.1"/>
    </source>
</evidence>